<name>B6HDL4_PENRW</name>
<evidence type="ECO:0000313" key="1">
    <source>
        <dbReference type="EMBL" id="CAP86531.1"/>
    </source>
</evidence>
<dbReference type="EMBL" id="AM920435">
    <property type="protein sequence ID" value="CAP86531.1"/>
    <property type="molecule type" value="Genomic_DNA"/>
</dbReference>
<dbReference type="Pfam" id="PF14441">
    <property type="entry name" value="OTT_1508_deam"/>
    <property type="match status" value="1"/>
</dbReference>
<dbReference type="eggNOG" id="ENOG502SHRS">
    <property type="taxonomic scope" value="Eukaryota"/>
</dbReference>
<dbReference type="HOGENOM" id="CLU_354904_0_0_1"/>
<dbReference type="OrthoDB" id="6612291at2759"/>
<protein>
    <submittedName>
        <fullName evidence="1">Pc20g12020 protein</fullName>
    </submittedName>
</protein>
<reference evidence="1 2" key="1">
    <citation type="journal article" date="2008" name="Nat. Biotechnol.">
        <title>Genome sequencing and analysis of the filamentous fungus Penicillium chrysogenum.</title>
        <authorList>
            <person name="van den Berg M.A."/>
            <person name="Albang R."/>
            <person name="Albermann K."/>
            <person name="Badger J.H."/>
            <person name="Daran J.-M."/>
            <person name="Driessen A.J.M."/>
            <person name="Garcia-Estrada C."/>
            <person name="Fedorova N.D."/>
            <person name="Harris D.M."/>
            <person name="Heijne W.H.M."/>
            <person name="Joardar V.S."/>
            <person name="Kiel J.A.K.W."/>
            <person name="Kovalchuk A."/>
            <person name="Martin J.F."/>
            <person name="Nierman W.C."/>
            <person name="Nijland J.G."/>
            <person name="Pronk J.T."/>
            <person name="Roubos J.A."/>
            <person name="van der Klei I.J."/>
            <person name="van Peij N.N.M.E."/>
            <person name="Veenhuis M."/>
            <person name="von Doehren H."/>
            <person name="Wagner C."/>
            <person name="Wortman J.R."/>
            <person name="Bovenberg R.A.L."/>
        </authorList>
    </citation>
    <scope>NUCLEOTIDE SEQUENCE [LARGE SCALE GENOMIC DNA]</scope>
    <source>
        <strain evidence="2">ATCC 28089 / DSM 1075 / NRRL 1951 / Wisconsin 54-1255</strain>
    </source>
</reference>
<sequence>MSDIFGFDNTTFLSLASLLSVSQGSQEIAEYTTINEVPDHDEWESETENDSTIMHQLSGSTSKDQVLAKFLDHIAETFSQAKSIPRHERRRSKATINGAIHVTASGLVFDHGDPIVYVAKNGIGSDSIEDSKRMKIDEELANSLTKWMRIIASTMKRPAIDKDQMWTKLISYYKQRLHIYISHIKGSSKDDLAAAFNMRSDGIVLAKELHELSAQYKADSIPLEVLKRMISIAYQLRPVAAPVGLTSHIGRIRRSVFFLGRLRSAYETSKETAIELQKSFKTITISCLPPPDARWLKKSQLIQRVQELVKMEQVPQPQKHHLDKLRGRPTNLLTTCHAEVQLLLKFEGSFSTNTDPFPYIGCSRMSCWLCYQLLAHYKDKRTDTRGYYQTRGSHGTVYPFWHIALGSDSVSYPRVQFNLSVALQDIQVLMQQQLKDFLRTQRPKRAESSTNVTVAGGALKHSALTRMREAESWTTPGGTEGEVGCLKELVCSRQCIRFPATGEPAHCRMIDFYRCPTDYPGTEPVTFCIPDLSTYWGKSNFDRAHRQILIKDQDLAELNGDYLFYWCRKDDLPPNKYLMNLLRIDSVPFEEYFWYGDVFITKFHEDEGSFRFDCEDVPEAFLSLEHLIENMIRSEWERKTPEDEIRRWQYFDTKQEKRNADKQVILERMTLTERSILEMFPGMLEYLAVTSCDDGAVVDVSFRDSQVDSGKMEITRLCRKTALQQRGWKGFSSNDL</sequence>
<accession>B6HDL4</accession>
<dbReference type="STRING" id="500485.B6HDL4"/>
<dbReference type="OMA" id="FTTHCHA"/>
<evidence type="ECO:0000313" key="2">
    <source>
        <dbReference type="Proteomes" id="UP000000724"/>
    </source>
</evidence>
<organism evidence="1 2">
    <name type="scientific">Penicillium rubens (strain ATCC 28089 / DSM 1075 / NRRL 1951 / Wisconsin 54-1255)</name>
    <name type="common">Penicillium chrysogenum</name>
    <dbReference type="NCBI Taxonomy" id="500485"/>
    <lineage>
        <taxon>Eukaryota</taxon>
        <taxon>Fungi</taxon>
        <taxon>Dikarya</taxon>
        <taxon>Ascomycota</taxon>
        <taxon>Pezizomycotina</taxon>
        <taxon>Eurotiomycetes</taxon>
        <taxon>Eurotiomycetidae</taxon>
        <taxon>Eurotiales</taxon>
        <taxon>Aspergillaceae</taxon>
        <taxon>Penicillium</taxon>
        <taxon>Penicillium chrysogenum species complex</taxon>
    </lineage>
</organism>
<dbReference type="Proteomes" id="UP000000724">
    <property type="component" value="Contig Pc00c20"/>
</dbReference>
<gene>
    <name evidence="1" type="ORF">Pc20g12020</name>
    <name evidence="1" type="ORF">PCH_Pc20g12020</name>
</gene>
<dbReference type="InterPro" id="IPR027796">
    <property type="entry name" value="OTT_1508_deam-like"/>
</dbReference>
<keyword evidence="2" id="KW-1185">Reference proteome</keyword>
<proteinExistence type="predicted"/>
<dbReference type="AlphaFoldDB" id="B6HDL4"/>
<dbReference type="BioCyc" id="PCHR:PC20G12020-MONOMER"/>
<dbReference type="VEuPathDB" id="FungiDB:PCH_Pc20g12020"/>